<evidence type="ECO:0000313" key="2">
    <source>
        <dbReference type="EMBL" id="QOY34589.1"/>
    </source>
</evidence>
<name>A0A1S2MBU8_9BACI</name>
<dbReference type="EMBL" id="CP063356">
    <property type="protein sequence ID" value="QOY34589.1"/>
    <property type="molecule type" value="Genomic_DNA"/>
</dbReference>
<reference evidence="2 3" key="2">
    <citation type="journal article" date="2017" name="Genome Announc.">
        <title>Draft Genome Sequences of Four Alkaliphilic Bacteria Belonging to the Anaerobacillus Genus.</title>
        <authorList>
            <person name="Bassil N.M."/>
            <person name="Lloyd J.R."/>
        </authorList>
    </citation>
    <scope>NUCLEOTIDE SEQUENCE [LARGE SCALE GENOMIC DNA]</scope>
    <source>
        <strain evidence="2 3">NB2006</strain>
    </source>
</reference>
<dbReference type="KEGG" id="aia:AWH56_017920"/>
<keyword evidence="3" id="KW-1185">Reference proteome</keyword>
<dbReference type="OrthoDB" id="2968999at2"/>
<organism evidence="1 3">
    <name type="scientific">Anaerobacillus isosaccharinicus</name>
    <dbReference type="NCBI Taxonomy" id="1532552"/>
    <lineage>
        <taxon>Bacteria</taxon>
        <taxon>Bacillati</taxon>
        <taxon>Bacillota</taxon>
        <taxon>Bacilli</taxon>
        <taxon>Bacillales</taxon>
        <taxon>Bacillaceae</taxon>
        <taxon>Anaerobacillus</taxon>
    </lineage>
</organism>
<dbReference type="Proteomes" id="UP000180175">
    <property type="component" value="Chromosome"/>
</dbReference>
<evidence type="ECO:0000313" key="1">
    <source>
        <dbReference type="EMBL" id="OIJ21145.1"/>
    </source>
</evidence>
<dbReference type="EMBL" id="LQXD01000057">
    <property type="protein sequence ID" value="OIJ21145.1"/>
    <property type="molecule type" value="Genomic_DNA"/>
</dbReference>
<protein>
    <submittedName>
        <fullName evidence="1">Uncharacterized protein</fullName>
    </submittedName>
</protein>
<reference evidence="2 3" key="3">
    <citation type="journal article" date="2019" name="Int. J. Syst. Evol. Microbiol.">
        <title>Anaerobacillus isosaccharinicus sp. nov., an alkaliphilic bacterium which degrades isosaccharinic acid.</title>
        <authorList>
            <person name="Bassil N.M."/>
            <person name="Lloyd J.R."/>
        </authorList>
    </citation>
    <scope>NUCLEOTIDE SEQUENCE [LARGE SCALE GENOMIC DNA]</scope>
    <source>
        <strain evidence="2 3">NB2006</strain>
    </source>
</reference>
<proteinExistence type="predicted"/>
<sequence length="108" mass="12558">MYQIGDKIIADFQGEKKDAEIVEIEKIFRETNGQGEFVENGLSILERAISAIKLPYEYHEDVLVIHYPESTLEENKDDNKVVYRCKDSAYTIEIDDFRIVVGEEQLQK</sequence>
<dbReference type="RefSeq" id="WP_071316326.1">
    <property type="nucleotide sequence ID" value="NZ_CP063356.2"/>
</dbReference>
<dbReference type="AlphaFoldDB" id="A0A1S2MBU8"/>
<reference evidence="1 3" key="1">
    <citation type="submission" date="2016-10" db="EMBL/GenBank/DDBJ databases">
        <title>Draft genome sequences of four alkaliphilic bacteria belonging to the Anaerobacillus genus.</title>
        <authorList>
            <person name="Bassil N.M."/>
            <person name="Lloyd J.R."/>
        </authorList>
    </citation>
    <scope>NUCLEOTIDE SEQUENCE [LARGE SCALE GENOMIC DNA]</scope>
    <source>
        <strain evidence="1 3">NB2006</strain>
    </source>
</reference>
<accession>A0A1S2MBU8</accession>
<reference evidence="2" key="4">
    <citation type="submission" date="2020-10" db="EMBL/GenBank/DDBJ databases">
        <authorList>
            <person name="Bassil N.M."/>
            <person name="Lloyd J.R."/>
        </authorList>
    </citation>
    <scope>NUCLEOTIDE SEQUENCE</scope>
    <source>
        <strain evidence="2">NB2006</strain>
    </source>
</reference>
<gene>
    <name evidence="2" type="ORF">AWH56_017920</name>
    <name evidence="1" type="ORF">AWH56_06375</name>
</gene>
<evidence type="ECO:0000313" key="3">
    <source>
        <dbReference type="Proteomes" id="UP000180175"/>
    </source>
</evidence>